<organism evidence="2 3">
    <name type="scientific">Streptococcus penaeicida</name>
    <dbReference type="NCBI Taxonomy" id="1765960"/>
    <lineage>
        <taxon>Bacteria</taxon>
        <taxon>Bacillati</taxon>
        <taxon>Bacillota</taxon>
        <taxon>Bacilli</taxon>
        <taxon>Lactobacillales</taxon>
        <taxon>Streptococcaceae</taxon>
        <taxon>Streptococcus</taxon>
    </lineage>
</organism>
<keyword evidence="1" id="KW-0472">Membrane</keyword>
<dbReference type="RefSeq" id="WP_102777611.1">
    <property type="nucleotide sequence ID" value="NZ_CBCSGP010000005.1"/>
</dbReference>
<name>A0A2N8LBC9_9STRE</name>
<protein>
    <submittedName>
        <fullName evidence="2">Uncharacterized protein</fullName>
    </submittedName>
</protein>
<proteinExistence type="predicted"/>
<evidence type="ECO:0000313" key="2">
    <source>
        <dbReference type="EMBL" id="PND47473.1"/>
    </source>
</evidence>
<dbReference type="PANTHER" id="PTHR37305:SF1">
    <property type="entry name" value="MEMBRANE PROTEIN"/>
    <property type="match status" value="1"/>
</dbReference>
<dbReference type="EMBL" id="LOCM01000024">
    <property type="protein sequence ID" value="PND47473.1"/>
    <property type="molecule type" value="Genomic_DNA"/>
</dbReference>
<dbReference type="Proteomes" id="UP000235963">
    <property type="component" value="Unassembled WGS sequence"/>
</dbReference>
<gene>
    <name evidence="2" type="ORF">AT575_06100</name>
</gene>
<feature type="transmembrane region" description="Helical" evidence="1">
    <location>
        <begin position="296"/>
        <end position="317"/>
    </location>
</feature>
<dbReference type="OrthoDB" id="2939831at2"/>
<dbReference type="AlphaFoldDB" id="A0A2N8LBC9"/>
<keyword evidence="1" id="KW-0812">Transmembrane</keyword>
<evidence type="ECO:0000313" key="3">
    <source>
        <dbReference type="Proteomes" id="UP000235963"/>
    </source>
</evidence>
<sequence>MFSLISFELRKLIRNKIAISTILLAFVVMFGILNMTFFSGQMAGSKSNPIHGIEAIRVNTKIANQHSGYLRKKQIQDIFEDYTQKAPDLDKKGIFDVFSHMVIYQFVENPTDKLVKIHGSKNIQKFKNVKIRNFDKLGAKLAVEKLKLGNFVSWNTLFLALNSLFLIIVMSTLFITSPVFSGDSMKGIDDILLTTQYGRNKLTISKMVSVYLVGISLFSVTLGIVLFIFGKSFGFSGWDTSVQCNLYWINSFLNIMAFPIKMNLLEVCIQLCLTQFVGLIFLLSICLFISSITKNTLTTFGIVVLYYFAPGFIMQIFPKGIVNEFLTIFNISTSHFEENLMNLSSENGFLLNSFYQNIILLNGIRILLTVSLLIIIYKMIKGKQIKN</sequence>
<reference evidence="2 3" key="1">
    <citation type="submission" date="2015-12" db="EMBL/GenBank/DDBJ databases">
        <title>Streptococcus penaeicida sp. nov.</title>
        <authorList>
            <person name="Gomez-Gil B."/>
            <person name="Morales-Covarrubias M."/>
        </authorList>
    </citation>
    <scope>NUCLEOTIDE SEQUENCE [LARGE SCALE GENOMIC DNA]</scope>
    <source>
        <strain evidence="2 3">CAIM 1838</strain>
    </source>
</reference>
<dbReference type="GO" id="GO:0005886">
    <property type="term" value="C:plasma membrane"/>
    <property type="evidence" value="ECO:0007669"/>
    <property type="project" value="UniProtKB-SubCell"/>
</dbReference>
<feature type="transmembrane region" description="Helical" evidence="1">
    <location>
        <begin position="354"/>
        <end position="377"/>
    </location>
</feature>
<feature type="transmembrane region" description="Helical" evidence="1">
    <location>
        <begin position="157"/>
        <end position="176"/>
    </location>
</feature>
<dbReference type="GO" id="GO:0140359">
    <property type="term" value="F:ABC-type transporter activity"/>
    <property type="evidence" value="ECO:0007669"/>
    <property type="project" value="InterPro"/>
</dbReference>
<accession>A0A2N8LBC9</accession>
<comment type="caution">
    <text evidence="2">The sequence shown here is derived from an EMBL/GenBank/DDBJ whole genome shotgun (WGS) entry which is preliminary data.</text>
</comment>
<keyword evidence="3" id="KW-1185">Reference proteome</keyword>
<feature type="transmembrane region" description="Helical" evidence="1">
    <location>
        <begin position="208"/>
        <end position="229"/>
    </location>
</feature>
<evidence type="ECO:0000256" key="1">
    <source>
        <dbReference type="SAM" id="Phobius"/>
    </source>
</evidence>
<feature type="transmembrane region" description="Helical" evidence="1">
    <location>
        <begin position="17"/>
        <end position="38"/>
    </location>
</feature>
<dbReference type="Pfam" id="PF12679">
    <property type="entry name" value="ABC2_membrane_2"/>
    <property type="match status" value="1"/>
</dbReference>
<dbReference type="PANTHER" id="PTHR37305">
    <property type="entry name" value="INTEGRAL MEMBRANE PROTEIN-RELATED"/>
    <property type="match status" value="1"/>
</dbReference>
<feature type="transmembrane region" description="Helical" evidence="1">
    <location>
        <begin position="264"/>
        <end position="289"/>
    </location>
</feature>
<keyword evidence="1" id="KW-1133">Transmembrane helix</keyword>